<dbReference type="EMBL" id="BGZK01003183">
    <property type="protein sequence ID" value="GBO98328.1"/>
    <property type="molecule type" value="Genomic_DNA"/>
</dbReference>
<reference evidence="2 3" key="1">
    <citation type="journal article" date="2019" name="Commun. Biol.">
        <title>The bagworm genome reveals a unique fibroin gene that provides high tensile strength.</title>
        <authorList>
            <person name="Kono N."/>
            <person name="Nakamura H."/>
            <person name="Ohtoshi R."/>
            <person name="Tomita M."/>
            <person name="Numata K."/>
            <person name="Arakawa K."/>
        </authorList>
    </citation>
    <scope>NUCLEOTIDE SEQUENCE [LARGE SCALE GENOMIC DNA]</scope>
</reference>
<evidence type="ECO:0000313" key="3">
    <source>
        <dbReference type="Proteomes" id="UP000299102"/>
    </source>
</evidence>
<evidence type="ECO:0000256" key="1">
    <source>
        <dbReference type="SAM" id="MobiDB-lite"/>
    </source>
</evidence>
<dbReference type="AlphaFoldDB" id="A0A4C1S7J1"/>
<protein>
    <submittedName>
        <fullName evidence="2">Uncharacterized protein</fullName>
    </submittedName>
</protein>
<feature type="region of interest" description="Disordered" evidence="1">
    <location>
        <begin position="1"/>
        <end position="20"/>
    </location>
</feature>
<sequence length="124" mass="14268">MGKRSGPRPHRNSKRRLKPLVESRVRGLKGCAHKEAAHPKRAPSRREYVVGEYVQAKEVYERQRLRRRPRAGSGFALHRTGEPVGRIYRVIRKREKPGGYLPNRLGTSIKSERVGDLLAETFFP</sequence>
<comment type="caution">
    <text evidence="2">The sequence shown here is derived from an EMBL/GenBank/DDBJ whole genome shotgun (WGS) entry which is preliminary data.</text>
</comment>
<gene>
    <name evidence="2" type="ORF">EVAR_84196_1</name>
</gene>
<organism evidence="2 3">
    <name type="scientific">Eumeta variegata</name>
    <name type="common">Bagworm moth</name>
    <name type="synonym">Eumeta japonica</name>
    <dbReference type="NCBI Taxonomy" id="151549"/>
    <lineage>
        <taxon>Eukaryota</taxon>
        <taxon>Metazoa</taxon>
        <taxon>Ecdysozoa</taxon>
        <taxon>Arthropoda</taxon>
        <taxon>Hexapoda</taxon>
        <taxon>Insecta</taxon>
        <taxon>Pterygota</taxon>
        <taxon>Neoptera</taxon>
        <taxon>Endopterygota</taxon>
        <taxon>Lepidoptera</taxon>
        <taxon>Glossata</taxon>
        <taxon>Ditrysia</taxon>
        <taxon>Tineoidea</taxon>
        <taxon>Psychidae</taxon>
        <taxon>Oiketicinae</taxon>
        <taxon>Eumeta</taxon>
    </lineage>
</organism>
<feature type="compositionally biased region" description="Basic residues" evidence="1">
    <location>
        <begin position="1"/>
        <end position="18"/>
    </location>
</feature>
<keyword evidence="3" id="KW-1185">Reference proteome</keyword>
<evidence type="ECO:0000313" key="2">
    <source>
        <dbReference type="EMBL" id="GBO98328.1"/>
    </source>
</evidence>
<name>A0A4C1S7J1_EUMVA</name>
<proteinExistence type="predicted"/>
<accession>A0A4C1S7J1</accession>
<dbReference type="OrthoDB" id="411871at2759"/>
<dbReference type="Proteomes" id="UP000299102">
    <property type="component" value="Unassembled WGS sequence"/>
</dbReference>